<evidence type="ECO:0000313" key="1">
    <source>
        <dbReference type="EMBL" id="CAD7436139.1"/>
    </source>
</evidence>
<dbReference type="EMBL" id="OB810888">
    <property type="protein sequence ID" value="CAD7436139.1"/>
    <property type="molecule type" value="Genomic_DNA"/>
</dbReference>
<name>A0A7R9EMR1_9NEOP</name>
<protein>
    <submittedName>
        <fullName evidence="1">Uncharacterized protein</fullName>
    </submittedName>
</protein>
<sequence length="8" mass="936">MNQQTDIS</sequence>
<reference evidence="1" key="1">
    <citation type="submission" date="2020-11" db="EMBL/GenBank/DDBJ databases">
        <authorList>
            <person name="Tran Van P."/>
        </authorList>
    </citation>
    <scope>NUCLEOTIDE SEQUENCE</scope>
</reference>
<proteinExistence type="predicted"/>
<gene>
    <name evidence="1" type="ORF">TMSB3V08_LOCUS12785</name>
</gene>
<organism evidence="1">
    <name type="scientific">Timema monikensis</name>
    <dbReference type="NCBI Taxonomy" id="170555"/>
    <lineage>
        <taxon>Eukaryota</taxon>
        <taxon>Metazoa</taxon>
        <taxon>Ecdysozoa</taxon>
        <taxon>Arthropoda</taxon>
        <taxon>Hexapoda</taxon>
        <taxon>Insecta</taxon>
        <taxon>Pterygota</taxon>
        <taxon>Neoptera</taxon>
        <taxon>Polyneoptera</taxon>
        <taxon>Phasmatodea</taxon>
        <taxon>Timematodea</taxon>
        <taxon>Timematoidea</taxon>
        <taxon>Timematidae</taxon>
        <taxon>Timema</taxon>
    </lineage>
</organism>
<accession>A0A7R9EMR1</accession>